<feature type="domain" description="Cation/H+ exchanger transmembrane" evidence="10">
    <location>
        <begin position="13"/>
        <end position="399"/>
    </location>
</feature>
<feature type="transmembrane region" description="Helical" evidence="9">
    <location>
        <begin position="229"/>
        <end position="249"/>
    </location>
</feature>
<feature type="transmembrane region" description="Helical" evidence="9">
    <location>
        <begin position="343"/>
        <end position="364"/>
    </location>
</feature>
<accession>A0A934KIJ3</accession>
<dbReference type="PANTHER" id="PTHR32507:SF0">
    <property type="entry name" value="NA(+)_H(+) ANTIPORTER 2-RELATED"/>
    <property type="match status" value="1"/>
</dbReference>
<comment type="subcellular location">
    <subcellularLocation>
        <location evidence="1">Cell membrane</location>
        <topology evidence="1">Multi-pass membrane protein</topology>
    </subcellularLocation>
</comment>
<dbReference type="InterPro" id="IPR038770">
    <property type="entry name" value="Na+/solute_symporter_sf"/>
</dbReference>
<dbReference type="Gene3D" id="1.20.1530.20">
    <property type="match status" value="1"/>
</dbReference>
<dbReference type="Gene3D" id="3.40.50.720">
    <property type="entry name" value="NAD(P)-binding Rossmann-like Domain"/>
    <property type="match status" value="1"/>
</dbReference>
<evidence type="ECO:0000256" key="9">
    <source>
        <dbReference type="SAM" id="Phobius"/>
    </source>
</evidence>
<keyword evidence="13" id="KW-1185">Reference proteome</keyword>
<feature type="transmembrane region" description="Helical" evidence="9">
    <location>
        <begin position="307"/>
        <end position="331"/>
    </location>
</feature>
<feature type="transmembrane region" description="Helical" evidence="9">
    <location>
        <begin position="376"/>
        <end position="400"/>
    </location>
</feature>
<sequence>MIELAGIVILGILAQWVAWKFKIPAILPLILIGLLVGPIAAEYLSSDGSKWIEPIYNGEKGLFPGESLFYFVSLAISIILFEGGLTLRVKEIKNVGPVISKLITVGSLVTFFGAAVAAHFIFYLSWEMSFLFSALIIVTGPTVITPILRNIPLKQDVSAVLRWEGILIDPIGALVAVLVFEFISVDAGGAFTKTAFIEFGKIVLFGSTFGFAFAHGLNFIINKRLIPHYLLNVFALASVLGVFVLADTFAHESGLLAVVVMGMVLGNSNSPYLKELLYFKESLSVLLVSILFILLAANINMEDLLLIFNWNTVVLFAIVVFVLRPIGVFLSTYNSSLQLNEKLFISWVGPRGIVAAGIASLFGLKLAKNGVPDAEYITPLVFMIVLGTVLLNATTARYVAQWVGVFLKKSNGILIIGASKASRLIGNYLEENGRHVVLIDNNQNNINKATELGLEAINTNIYSDSLDDNIELNDVGYIIALTGNSEINQFAINRFKGEFGENGAFRLITSEELNDPNYQPKQSIFIQRDDFISLTETTRRYPAVHEIDITDKKHYENLIDLSGRDYDIIPLFLKDESNELHILTNIDKDDEEFTEGWKLVYLGKPYDVEKIQKEKTNTKENENEDVSD</sequence>
<evidence type="ECO:0000256" key="5">
    <source>
        <dbReference type="ARBA" id="ARBA00022692"/>
    </source>
</evidence>
<keyword evidence="4" id="KW-1003">Cell membrane</keyword>
<keyword evidence="8 9" id="KW-0472">Membrane</keyword>
<proteinExistence type="predicted"/>
<dbReference type="Pfam" id="PF00999">
    <property type="entry name" value="Na_H_Exchanger"/>
    <property type="match status" value="1"/>
</dbReference>
<evidence type="ECO:0000259" key="11">
    <source>
        <dbReference type="Pfam" id="PF02254"/>
    </source>
</evidence>
<feature type="transmembrane region" description="Helical" evidence="9">
    <location>
        <begin position="195"/>
        <end position="217"/>
    </location>
</feature>
<dbReference type="InterPro" id="IPR006153">
    <property type="entry name" value="Cation/H_exchanger_TM"/>
</dbReference>
<keyword evidence="2" id="KW-0813">Transport</keyword>
<evidence type="ECO:0000256" key="7">
    <source>
        <dbReference type="ARBA" id="ARBA00023065"/>
    </source>
</evidence>
<dbReference type="AlphaFoldDB" id="A0A934KIJ3"/>
<feature type="transmembrane region" description="Helical" evidence="9">
    <location>
        <begin position="61"/>
        <end position="81"/>
    </location>
</feature>
<evidence type="ECO:0000256" key="2">
    <source>
        <dbReference type="ARBA" id="ARBA00022448"/>
    </source>
</evidence>
<dbReference type="SUPFAM" id="SSF51735">
    <property type="entry name" value="NAD(P)-binding Rossmann-fold domains"/>
    <property type="match status" value="1"/>
</dbReference>
<keyword evidence="5 9" id="KW-0812">Transmembrane</keyword>
<organism evidence="12 13">
    <name type="scientific">Gelidibacter salicanalis</name>
    <dbReference type="NCBI Taxonomy" id="291193"/>
    <lineage>
        <taxon>Bacteria</taxon>
        <taxon>Pseudomonadati</taxon>
        <taxon>Bacteroidota</taxon>
        <taxon>Flavobacteriia</taxon>
        <taxon>Flavobacteriales</taxon>
        <taxon>Flavobacteriaceae</taxon>
        <taxon>Gelidibacter</taxon>
    </lineage>
</organism>
<dbReference type="Pfam" id="PF02254">
    <property type="entry name" value="TrkA_N"/>
    <property type="match status" value="1"/>
</dbReference>
<dbReference type="GO" id="GO:0005886">
    <property type="term" value="C:plasma membrane"/>
    <property type="evidence" value="ECO:0007669"/>
    <property type="project" value="UniProtKB-SubCell"/>
</dbReference>
<dbReference type="GO" id="GO:0006813">
    <property type="term" value="P:potassium ion transport"/>
    <property type="evidence" value="ECO:0007669"/>
    <property type="project" value="InterPro"/>
</dbReference>
<dbReference type="InterPro" id="IPR036291">
    <property type="entry name" value="NAD(P)-bd_dom_sf"/>
</dbReference>
<feature type="transmembrane region" description="Helical" evidence="9">
    <location>
        <begin position="285"/>
        <end position="301"/>
    </location>
</feature>
<keyword evidence="3" id="KW-0050">Antiport</keyword>
<evidence type="ECO:0000256" key="8">
    <source>
        <dbReference type="ARBA" id="ARBA00023136"/>
    </source>
</evidence>
<feature type="transmembrane region" description="Helical" evidence="9">
    <location>
        <begin position="21"/>
        <end position="41"/>
    </location>
</feature>
<keyword evidence="6 9" id="KW-1133">Transmembrane helix</keyword>
<evidence type="ECO:0000256" key="4">
    <source>
        <dbReference type="ARBA" id="ARBA00022475"/>
    </source>
</evidence>
<dbReference type="GO" id="GO:0015297">
    <property type="term" value="F:antiporter activity"/>
    <property type="evidence" value="ECO:0007669"/>
    <property type="project" value="UniProtKB-KW"/>
</dbReference>
<dbReference type="GO" id="GO:1902600">
    <property type="term" value="P:proton transmembrane transport"/>
    <property type="evidence" value="ECO:0007669"/>
    <property type="project" value="InterPro"/>
</dbReference>
<feature type="transmembrane region" description="Helical" evidence="9">
    <location>
        <begin position="160"/>
        <end position="183"/>
    </location>
</feature>
<evidence type="ECO:0000256" key="1">
    <source>
        <dbReference type="ARBA" id="ARBA00004651"/>
    </source>
</evidence>
<dbReference type="EMBL" id="JAEHJZ010000004">
    <property type="protein sequence ID" value="MBJ7879637.1"/>
    <property type="molecule type" value="Genomic_DNA"/>
</dbReference>
<evidence type="ECO:0000259" key="10">
    <source>
        <dbReference type="Pfam" id="PF00999"/>
    </source>
</evidence>
<dbReference type="RefSeq" id="WP_199597095.1">
    <property type="nucleotide sequence ID" value="NZ_JAEHJZ010000004.1"/>
</dbReference>
<evidence type="ECO:0000256" key="3">
    <source>
        <dbReference type="ARBA" id="ARBA00022449"/>
    </source>
</evidence>
<dbReference type="Proteomes" id="UP000662373">
    <property type="component" value="Unassembled WGS sequence"/>
</dbReference>
<gene>
    <name evidence="12" type="ORF">JEM65_03065</name>
</gene>
<protein>
    <submittedName>
        <fullName evidence="12">Sodium:proton antiporter</fullName>
    </submittedName>
</protein>
<evidence type="ECO:0000313" key="13">
    <source>
        <dbReference type="Proteomes" id="UP000662373"/>
    </source>
</evidence>
<feature type="domain" description="RCK N-terminal" evidence="11">
    <location>
        <begin position="413"/>
        <end position="499"/>
    </location>
</feature>
<keyword evidence="7" id="KW-0406">Ion transport</keyword>
<evidence type="ECO:0000256" key="6">
    <source>
        <dbReference type="ARBA" id="ARBA00022989"/>
    </source>
</evidence>
<name>A0A934KIJ3_9FLAO</name>
<feature type="transmembrane region" description="Helical" evidence="9">
    <location>
        <begin position="102"/>
        <end position="124"/>
    </location>
</feature>
<evidence type="ECO:0000313" key="12">
    <source>
        <dbReference type="EMBL" id="MBJ7879637.1"/>
    </source>
</evidence>
<feature type="transmembrane region" description="Helical" evidence="9">
    <location>
        <begin position="130"/>
        <end position="148"/>
    </location>
</feature>
<comment type="caution">
    <text evidence="12">The sequence shown here is derived from an EMBL/GenBank/DDBJ whole genome shotgun (WGS) entry which is preliminary data.</text>
</comment>
<dbReference type="InterPro" id="IPR003148">
    <property type="entry name" value="RCK_N"/>
</dbReference>
<reference evidence="12 13" key="1">
    <citation type="submission" date="2020-09" db="EMBL/GenBank/DDBJ databases">
        <title>Draft genome of Gelidibacter salicanalis PAMC21136.</title>
        <authorList>
            <person name="Park H."/>
        </authorList>
    </citation>
    <scope>NUCLEOTIDE SEQUENCE [LARGE SCALE GENOMIC DNA]</scope>
    <source>
        <strain evidence="12 13">PAMC21136</strain>
    </source>
</reference>
<dbReference type="PANTHER" id="PTHR32507">
    <property type="entry name" value="NA(+)/H(+) ANTIPORTER 1"/>
    <property type="match status" value="1"/>
</dbReference>